<reference evidence="5" key="3">
    <citation type="submission" date="2019-07" db="EMBL/GenBank/DDBJ databases">
        <authorList>
            <person name="Seetharam A."/>
            <person name="Woodhouse M."/>
            <person name="Cannon E."/>
        </authorList>
    </citation>
    <scope>NUCLEOTIDE SEQUENCE [LARGE SCALE GENOMIC DNA]</scope>
    <source>
        <strain evidence="5">cv. B73</strain>
    </source>
</reference>
<dbReference type="PROSITE" id="PS50985">
    <property type="entry name" value="GRAS"/>
    <property type="match status" value="1"/>
</dbReference>
<protein>
    <submittedName>
        <fullName evidence="4">GRAS transcription factor</fullName>
    </submittedName>
</protein>
<dbReference type="EnsemblPlants" id="Zm00001eb285410_T001">
    <property type="protein sequence ID" value="Zm00001eb285410_P001"/>
    <property type="gene ID" value="Zm00001eb285410"/>
</dbReference>
<dbReference type="Proteomes" id="UP000007305">
    <property type="component" value="Chromosome 6"/>
</dbReference>
<organism evidence="4">
    <name type="scientific">Zea mays</name>
    <name type="common">Maize</name>
    <dbReference type="NCBI Taxonomy" id="4577"/>
    <lineage>
        <taxon>Eukaryota</taxon>
        <taxon>Viridiplantae</taxon>
        <taxon>Streptophyta</taxon>
        <taxon>Embryophyta</taxon>
        <taxon>Tracheophyta</taxon>
        <taxon>Spermatophyta</taxon>
        <taxon>Magnoliopsida</taxon>
        <taxon>Liliopsida</taxon>
        <taxon>Poales</taxon>
        <taxon>Poaceae</taxon>
        <taxon>PACMAD clade</taxon>
        <taxon>Panicoideae</taxon>
        <taxon>Andropogonodae</taxon>
        <taxon>Andropogoneae</taxon>
        <taxon>Tripsacinae</taxon>
        <taxon>Zea</taxon>
    </lineage>
</organism>
<dbReference type="InterPro" id="IPR005202">
    <property type="entry name" value="TF_GRAS"/>
</dbReference>
<accession>K7UJ49</accession>
<keyword evidence="2" id="KW-0804">Transcription</keyword>
<dbReference type="PANTHER" id="PTHR31636">
    <property type="entry name" value="OSJNBA0084A10.13 PROTEIN-RELATED"/>
    <property type="match status" value="1"/>
</dbReference>
<dbReference type="Pfam" id="PF03514">
    <property type="entry name" value="GRAS"/>
    <property type="match status" value="1"/>
</dbReference>
<sequence>MSSGNLYNSSNKGKAVLNLDLCAPMPVEAVPLMAVGSGEPAVRSSAEAMPAAATMAAAAAAAVIRPGGSQSQQLDKSLILLVKCVMQHCVRAMEAGNTEASNNALAALSSVSSLDGDPIQRLTSAFTEALARRALEPLLQGLPWAIKEQLRRPPPPAYADVARQWFHTLSPLLRAAGLAANHAIVKALEGEQDVHVVDLGGANPRQWVELLRLLAARPGGAPSSSLRLTIVSDHACFLSCATGLLTAEATRLHVPLALNPVRSHIDNFSAAVIAALGVQRGQAVVISSTLQLHRLIADTTIVSHRHAGRQHDETMTRADALLHVLRDLSPKLLVLTEQEADHNDGEGRGLWDRVDSAFDYYAVLFNDLEVSRVPRESLDRAVVERLLLREEIVDIIARDGAARRERHEKLLRWVPRMLAAGFQPALVGMDGFKETTRLADRLSDGDGQRPLYRVVKVKEKGCFFVHSCWTPMFSVSLWQPAPGDHE</sequence>
<comment type="similarity">
    <text evidence="3">Belongs to the GRAS family.</text>
</comment>
<evidence type="ECO:0000313" key="6">
    <source>
        <dbReference type="Proteomes" id="UP000007305"/>
    </source>
</evidence>
<dbReference type="AlphaFoldDB" id="K7UJ49"/>
<reference evidence="6" key="1">
    <citation type="journal article" date="2009" name="Science">
        <title>The B73 maize genome: complexity, diversity, and dynamics.</title>
        <authorList>
            <person name="Schnable P.S."/>
            <person name="Ware D."/>
            <person name="Fulton R.S."/>
            <person name="Stein J.C."/>
            <person name="Wei F."/>
            <person name="Pasternak S."/>
            <person name="Liang C."/>
            <person name="Zhang J."/>
            <person name="Fulton L."/>
            <person name="Graves T.A."/>
            <person name="Minx P."/>
            <person name="Reily A.D."/>
            <person name="Courtney L."/>
            <person name="Kruchowski S.S."/>
            <person name="Tomlinson C."/>
            <person name="Strong C."/>
            <person name="Delehaunty K."/>
            <person name="Fronick C."/>
            <person name="Courtney B."/>
            <person name="Rock S.M."/>
            <person name="Belter E."/>
            <person name="Du F."/>
            <person name="Kim K."/>
            <person name="Abbott R.M."/>
            <person name="Cotton M."/>
            <person name="Levy A."/>
            <person name="Marchetto P."/>
            <person name="Ochoa K."/>
            <person name="Jackson S.M."/>
            <person name="Gillam B."/>
            <person name="Chen W."/>
            <person name="Yan L."/>
            <person name="Higginbotham J."/>
            <person name="Cardenas M."/>
            <person name="Waligorski J."/>
            <person name="Applebaum E."/>
            <person name="Phelps L."/>
            <person name="Falcone J."/>
            <person name="Kanchi K."/>
            <person name="Thane T."/>
            <person name="Scimone A."/>
            <person name="Thane N."/>
            <person name="Henke J."/>
            <person name="Wang T."/>
            <person name="Ruppert J."/>
            <person name="Shah N."/>
            <person name="Rotter K."/>
            <person name="Hodges J."/>
            <person name="Ingenthron E."/>
            <person name="Cordes M."/>
            <person name="Kohlberg S."/>
            <person name="Sgro J."/>
            <person name="Delgado B."/>
            <person name="Mead K."/>
            <person name="Chinwalla A."/>
            <person name="Leonard S."/>
            <person name="Crouse K."/>
            <person name="Collura K."/>
            <person name="Kudrna D."/>
            <person name="Currie J."/>
            <person name="He R."/>
            <person name="Angelova A."/>
            <person name="Rajasekar S."/>
            <person name="Mueller T."/>
            <person name="Lomeli R."/>
            <person name="Scara G."/>
            <person name="Ko A."/>
            <person name="Delaney K."/>
            <person name="Wissotski M."/>
            <person name="Lopez G."/>
            <person name="Campos D."/>
            <person name="Braidotti M."/>
            <person name="Ashley E."/>
            <person name="Golser W."/>
            <person name="Kim H."/>
            <person name="Lee S."/>
            <person name="Lin J."/>
            <person name="Dujmic Z."/>
            <person name="Kim W."/>
            <person name="Talag J."/>
            <person name="Zuccolo A."/>
            <person name="Fan C."/>
            <person name="Sebastian A."/>
            <person name="Kramer M."/>
            <person name="Spiegel L."/>
            <person name="Nascimento L."/>
            <person name="Zutavern T."/>
            <person name="Miller B."/>
            <person name="Ambroise C."/>
            <person name="Muller S."/>
            <person name="Spooner W."/>
            <person name="Narechania A."/>
            <person name="Ren L."/>
            <person name="Wei S."/>
            <person name="Kumari S."/>
            <person name="Faga B."/>
            <person name="Levy M.J."/>
            <person name="McMahan L."/>
            <person name="Van Buren P."/>
            <person name="Vaughn M.W."/>
            <person name="Ying K."/>
            <person name="Yeh C.-T."/>
            <person name="Emrich S.J."/>
            <person name="Jia Y."/>
            <person name="Kalyanaraman A."/>
            <person name="Hsia A.-P."/>
            <person name="Barbazuk W.B."/>
            <person name="Baucom R.S."/>
            <person name="Brutnell T.P."/>
            <person name="Carpita N.C."/>
            <person name="Chaparro C."/>
            <person name="Chia J.-M."/>
            <person name="Deragon J.-M."/>
            <person name="Estill J.C."/>
            <person name="Fu Y."/>
            <person name="Jeddeloh J.A."/>
            <person name="Han Y."/>
            <person name="Lee H."/>
            <person name="Li P."/>
            <person name="Lisch D.R."/>
            <person name="Liu S."/>
            <person name="Liu Z."/>
            <person name="Nagel D.H."/>
            <person name="McCann M.C."/>
            <person name="SanMiguel P."/>
            <person name="Myers A.M."/>
            <person name="Nettleton D."/>
            <person name="Nguyen J."/>
            <person name="Penning B.W."/>
            <person name="Ponnala L."/>
            <person name="Schneider K.L."/>
            <person name="Schwartz D.C."/>
            <person name="Sharma A."/>
            <person name="Soderlund C."/>
            <person name="Springer N.M."/>
            <person name="Sun Q."/>
            <person name="Wang H."/>
            <person name="Waterman M."/>
            <person name="Westerman R."/>
            <person name="Wolfgruber T.K."/>
            <person name="Yang L."/>
            <person name="Yu Y."/>
            <person name="Zhang L."/>
            <person name="Zhou S."/>
            <person name="Zhu Q."/>
            <person name="Bennetzen J.L."/>
            <person name="Dawe R.K."/>
            <person name="Jiang J."/>
            <person name="Jiang N."/>
            <person name="Presting G.G."/>
            <person name="Wessler S.R."/>
            <person name="Aluru S."/>
            <person name="Martienssen R.A."/>
            <person name="Clifton S.W."/>
            <person name="McCombie W.R."/>
            <person name="Wing R.A."/>
            <person name="Wilson R.K."/>
        </authorList>
    </citation>
    <scope>NUCLEOTIDE SEQUENCE [LARGE SCALE GENOMIC DNA]</scope>
    <source>
        <strain evidence="6">cv. B73</strain>
    </source>
</reference>
<evidence type="ECO:0000256" key="3">
    <source>
        <dbReference type="PROSITE-ProRule" id="PRU01191"/>
    </source>
</evidence>
<name>K7UJ49_MAIZE</name>
<dbReference type="EMBL" id="KJ727004">
    <property type="protein sequence ID" value="AIB04495.1"/>
    <property type="molecule type" value="Genomic_DNA"/>
</dbReference>
<feature type="region of interest" description="SAW" evidence="3">
    <location>
        <begin position="397"/>
        <end position="479"/>
    </location>
</feature>
<feature type="short sequence motif" description="VHIID" evidence="3">
    <location>
        <begin position="194"/>
        <end position="198"/>
    </location>
</feature>
<feature type="non-terminal residue" evidence="4">
    <location>
        <position position="486"/>
    </location>
</feature>
<reference evidence="4" key="2">
    <citation type="submission" date="2014-04" db="EMBL/GenBank/DDBJ databases">
        <title>The Maize TFome - Development of a transcription factor open reading frame collection for functional genomics.</title>
        <authorList>
            <person name="Burdo B."/>
            <person name="Gray J."/>
            <person name="Goetting-Minesky M.P."/>
            <person name="Wittler B."/>
            <person name="Hunt M."/>
            <person name="Li T."/>
            <person name="Velliquette D."/>
            <person name="Thomas J."/>
            <person name="Gentzel I."/>
            <person name="Dos Santos Brito M."/>
            <person name="Mejia-Guerra M.K."/>
            <person name="Connolly L.N."/>
            <person name="Qaisi D."/>
            <person name="Li W."/>
            <person name="Casas M.I."/>
            <person name="Doseff A.I."/>
            <person name="Grotewold E."/>
        </authorList>
    </citation>
    <scope>NUCLEOTIDE SEQUENCE</scope>
</reference>
<gene>
    <name evidence="4" type="primary">GRAS77</name>
    <name evidence="5" type="synonym">LOC103630207</name>
</gene>
<dbReference type="HOGENOM" id="CLU_011924_0_0_1"/>
<dbReference type="OrthoDB" id="636435at2759"/>
<dbReference type="SMR" id="K7UJ49"/>
<dbReference type="GO" id="GO:0043565">
    <property type="term" value="F:sequence-specific DNA binding"/>
    <property type="evidence" value="ECO:0000318"/>
    <property type="project" value="GO_Central"/>
</dbReference>
<evidence type="ECO:0000256" key="2">
    <source>
        <dbReference type="ARBA" id="ARBA00023163"/>
    </source>
</evidence>
<dbReference type="Gramene" id="Zm00001eb285410_T001">
    <property type="protein sequence ID" value="Zm00001eb285410_P001"/>
    <property type="gene ID" value="Zm00001eb285410"/>
</dbReference>
<keyword evidence="1" id="KW-0805">Transcription regulation</keyword>
<dbReference type="GO" id="GO:0005634">
    <property type="term" value="C:nucleus"/>
    <property type="evidence" value="ECO:0000318"/>
    <property type="project" value="GO_Central"/>
</dbReference>
<dbReference type="GO" id="GO:0006355">
    <property type="term" value="P:regulation of DNA-templated transcription"/>
    <property type="evidence" value="ECO:0000318"/>
    <property type="project" value="GO_Central"/>
</dbReference>
<keyword evidence="6" id="KW-1185">Reference proteome</keyword>
<comment type="caution">
    <text evidence="3">Lacks conserved residue(s) required for the propagation of feature annotation.</text>
</comment>
<reference evidence="5" key="4">
    <citation type="submission" date="2021-05" db="UniProtKB">
        <authorList>
            <consortium name="EnsemblPlants"/>
        </authorList>
    </citation>
    <scope>IDENTIFICATION</scope>
    <source>
        <strain evidence="5">cv. B73</strain>
    </source>
</reference>
<evidence type="ECO:0000256" key="1">
    <source>
        <dbReference type="ARBA" id="ARBA00023015"/>
    </source>
</evidence>
<proteinExistence type="inferred from homology"/>
<dbReference type="ExpressionAtlas" id="K7UJ49">
    <property type="expression patterns" value="baseline and differential"/>
</dbReference>
<evidence type="ECO:0000313" key="4">
    <source>
        <dbReference type="EMBL" id="AIB04495.1"/>
    </source>
</evidence>
<evidence type="ECO:0000313" key="5">
    <source>
        <dbReference type="EnsemblPlants" id="Zm00001eb285410_P001"/>
    </source>
</evidence>
<dbReference type="GO" id="GO:0003700">
    <property type="term" value="F:DNA-binding transcription factor activity"/>
    <property type="evidence" value="ECO:0000318"/>
    <property type="project" value="GO_Central"/>
</dbReference>